<dbReference type="SUPFAM" id="SSF52540">
    <property type="entry name" value="P-loop containing nucleoside triphosphate hydrolases"/>
    <property type="match status" value="1"/>
</dbReference>
<protein>
    <submittedName>
        <fullName evidence="6">NitT/TauT family transport system ATP-binding protein</fullName>
    </submittedName>
</protein>
<dbReference type="InterPro" id="IPR027417">
    <property type="entry name" value="P-loop_NTPase"/>
</dbReference>
<dbReference type="PROSITE" id="PS50893">
    <property type="entry name" value="ABC_TRANSPORTER_2"/>
    <property type="match status" value="1"/>
</dbReference>
<keyword evidence="3" id="KW-0547">Nucleotide-binding</keyword>
<dbReference type="InterPro" id="IPR003593">
    <property type="entry name" value="AAA+_ATPase"/>
</dbReference>
<evidence type="ECO:0000256" key="2">
    <source>
        <dbReference type="ARBA" id="ARBA00022448"/>
    </source>
</evidence>
<dbReference type="EMBL" id="FTOE01000008">
    <property type="protein sequence ID" value="SIS94107.1"/>
    <property type="molecule type" value="Genomic_DNA"/>
</dbReference>
<keyword evidence="7" id="KW-1185">Reference proteome</keyword>
<evidence type="ECO:0000256" key="3">
    <source>
        <dbReference type="ARBA" id="ARBA00022741"/>
    </source>
</evidence>
<evidence type="ECO:0000313" key="7">
    <source>
        <dbReference type="Proteomes" id="UP000185999"/>
    </source>
</evidence>
<dbReference type="Proteomes" id="UP000185999">
    <property type="component" value="Unassembled WGS sequence"/>
</dbReference>
<dbReference type="PROSITE" id="PS00211">
    <property type="entry name" value="ABC_TRANSPORTER_1"/>
    <property type="match status" value="1"/>
</dbReference>
<dbReference type="PANTHER" id="PTHR42788">
    <property type="entry name" value="TAURINE IMPORT ATP-BINDING PROTEIN-RELATED"/>
    <property type="match status" value="1"/>
</dbReference>
<evidence type="ECO:0000256" key="1">
    <source>
        <dbReference type="ARBA" id="ARBA00005417"/>
    </source>
</evidence>
<dbReference type="Gene3D" id="3.40.50.300">
    <property type="entry name" value="P-loop containing nucleotide triphosphate hydrolases"/>
    <property type="match status" value="1"/>
</dbReference>
<dbReference type="GO" id="GO:0016887">
    <property type="term" value="F:ATP hydrolysis activity"/>
    <property type="evidence" value="ECO:0007669"/>
    <property type="project" value="InterPro"/>
</dbReference>
<dbReference type="PANTHER" id="PTHR42788:SF19">
    <property type="entry name" value="ALIPHATIC SULFONATES IMPORT ATP-BINDING PROTEIN SSUB 2"/>
    <property type="match status" value="1"/>
</dbReference>
<reference evidence="7" key="1">
    <citation type="submission" date="2017-01" db="EMBL/GenBank/DDBJ databases">
        <authorList>
            <person name="Varghese N."/>
            <person name="Submissions S."/>
        </authorList>
    </citation>
    <scope>NUCLEOTIDE SEQUENCE [LARGE SCALE GENOMIC DNA]</scope>
    <source>
        <strain evidence="7">DSM 22306</strain>
    </source>
</reference>
<organism evidence="6 7">
    <name type="scientific">Neptunomonas antarctica</name>
    <dbReference type="NCBI Taxonomy" id="619304"/>
    <lineage>
        <taxon>Bacteria</taxon>
        <taxon>Pseudomonadati</taxon>
        <taxon>Pseudomonadota</taxon>
        <taxon>Gammaproteobacteria</taxon>
        <taxon>Oceanospirillales</taxon>
        <taxon>Oceanospirillaceae</taxon>
        <taxon>Neptunomonas</taxon>
    </lineage>
</organism>
<proteinExistence type="inferred from homology"/>
<evidence type="ECO:0000256" key="4">
    <source>
        <dbReference type="ARBA" id="ARBA00022840"/>
    </source>
</evidence>
<dbReference type="InterPro" id="IPR050166">
    <property type="entry name" value="ABC_transporter_ATP-bind"/>
</dbReference>
<dbReference type="AlphaFoldDB" id="A0A1N7N6U1"/>
<dbReference type="GO" id="GO:0005524">
    <property type="term" value="F:ATP binding"/>
    <property type="evidence" value="ECO:0007669"/>
    <property type="project" value="UniProtKB-KW"/>
</dbReference>
<dbReference type="OrthoDB" id="9802264at2"/>
<dbReference type="Pfam" id="PF00005">
    <property type="entry name" value="ABC_tran"/>
    <property type="match status" value="1"/>
</dbReference>
<keyword evidence="2" id="KW-0813">Transport</keyword>
<dbReference type="STRING" id="619304.SAMN05421760_10898"/>
<evidence type="ECO:0000313" key="6">
    <source>
        <dbReference type="EMBL" id="SIS94107.1"/>
    </source>
</evidence>
<gene>
    <name evidence="6" type="ORF">SAMN05421760_10898</name>
</gene>
<keyword evidence="4 6" id="KW-0067">ATP-binding</keyword>
<accession>A0A1N7N6U1</accession>
<dbReference type="InterPro" id="IPR017871">
    <property type="entry name" value="ABC_transporter-like_CS"/>
</dbReference>
<evidence type="ECO:0000259" key="5">
    <source>
        <dbReference type="PROSITE" id="PS50893"/>
    </source>
</evidence>
<sequence length="230" mass="26184">MIDLQIQSKYFASHVLFERFQLQLERGELLCLLGPSGCGKTTLLNIIAGLDRDYEGSLITQELCISYMFQEPCLLPWRTVRQNLELVLDPKDYFKIKPLLAELGLEAWMDLYPKTLSLGMARRVALARSLIVEPDLILMDEPFVSLDPHTAEELHALIKSVRQRRPQTSIVLVTHDLQEAVFFADRILMLGDRPTRVLSEHRPGELTGNEEGAAVMVRTLKGAYREFESS</sequence>
<dbReference type="InterPro" id="IPR003439">
    <property type="entry name" value="ABC_transporter-like_ATP-bd"/>
</dbReference>
<dbReference type="SMART" id="SM00382">
    <property type="entry name" value="AAA"/>
    <property type="match status" value="1"/>
</dbReference>
<dbReference type="RefSeq" id="WP_054341148.1">
    <property type="nucleotide sequence ID" value="NZ_FTOE01000008.1"/>
</dbReference>
<feature type="domain" description="ABC transporter" evidence="5">
    <location>
        <begin position="2"/>
        <end position="217"/>
    </location>
</feature>
<comment type="similarity">
    <text evidence="1">Belongs to the ABC transporter superfamily.</text>
</comment>
<name>A0A1N7N6U1_9GAMM</name>